<dbReference type="Pfam" id="PF09388">
    <property type="entry name" value="SpoOE-like"/>
    <property type="match status" value="1"/>
</dbReference>
<proteinExistence type="predicted"/>
<evidence type="ECO:0000313" key="2">
    <source>
        <dbReference type="Proteomes" id="UP000199387"/>
    </source>
</evidence>
<dbReference type="GO" id="GO:0046983">
    <property type="term" value="F:protein dimerization activity"/>
    <property type="evidence" value="ECO:0007669"/>
    <property type="project" value="InterPro"/>
</dbReference>
<name>A0A1G6L7Z4_9BACL</name>
<evidence type="ECO:0000313" key="1">
    <source>
        <dbReference type="EMBL" id="SDC38716.1"/>
    </source>
</evidence>
<accession>A0A1G6L7Z4</accession>
<dbReference type="InterPro" id="IPR037208">
    <property type="entry name" value="Spo0E-like_sf"/>
</dbReference>
<protein>
    <submittedName>
        <fullName evidence="1">Spo0E like sporulation regulatory protein</fullName>
    </submittedName>
</protein>
<dbReference type="EMBL" id="FMZA01000007">
    <property type="protein sequence ID" value="SDC38716.1"/>
    <property type="molecule type" value="Genomic_DNA"/>
</dbReference>
<dbReference type="STRING" id="1236220.SAMN04488112_10768"/>
<sequence>MGRGILEEEMERLRARMQHKATELGIDHPAVIRISQQLDELHNQWNRWSHPTDDEPHHQTTYTIPRYSSKIREVAAVRI</sequence>
<dbReference type="InterPro" id="IPR036638">
    <property type="entry name" value="HLH_DNA-bd_sf"/>
</dbReference>
<gene>
    <name evidence="1" type="ORF">SAMN04488112_10768</name>
</gene>
<dbReference type="InterPro" id="IPR018540">
    <property type="entry name" value="Spo0E-like"/>
</dbReference>
<dbReference type="GO" id="GO:0043937">
    <property type="term" value="P:regulation of sporulation"/>
    <property type="evidence" value="ECO:0007669"/>
    <property type="project" value="InterPro"/>
</dbReference>
<dbReference type="AlphaFoldDB" id="A0A1G6L7Z4"/>
<organism evidence="1 2">
    <name type="scientific">Melghirimyces thermohalophilus</name>
    <dbReference type="NCBI Taxonomy" id="1236220"/>
    <lineage>
        <taxon>Bacteria</taxon>
        <taxon>Bacillati</taxon>
        <taxon>Bacillota</taxon>
        <taxon>Bacilli</taxon>
        <taxon>Bacillales</taxon>
        <taxon>Thermoactinomycetaceae</taxon>
        <taxon>Melghirimyces</taxon>
    </lineage>
</organism>
<dbReference type="Gene3D" id="4.10.280.10">
    <property type="entry name" value="Helix-loop-helix DNA-binding domain"/>
    <property type="match status" value="1"/>
</dbReference>
<dbReference type="Proteomes" id="UP000199387">
    <property type="component" value="Unassembled WGS sequence"/>
</dbReference>
<dbReference type="RefSeq" id="WP_091568000.1">
    <property type="nucleotide sequence ID" value="NZ_FMZA01000007.1"/>
</dbReference>
<dbReference type="SUPFAM" id="SSF140500">
    <property type="entry name" value="BAS1536-like"/>
    <property type="match status" value="1"/>
</dbReference>
<keyword evidence="2" id="KW-1185">Reference proteome</keyword>
<dbReference type="OrthoDB" id="2973153at2"/>
<reference evidence="1 2" key="1">
    <citation type="submission" date="2016-10" db="EMBL/GenBank/DDBJ databases">
        <authorList>
            <person name="de Groot N.N."/>
        </authorList>
    </citation>
    <scope>NUCLEOTIDE SEQUENCE [LARGE SCALE GENOMIC DNA]</scope>
    <source>
        <strain evidence="1 2">DSM 45514</strain>
    </source>
</reference>